<dbReference type="RefSeq" id="WP_169551292.1">
    <property type="nucleotide sequence ID" value="NZ_CP051677.1"/>
</dbReference>
<dbReference type="Proteomes" id="UP000501128">
    <property type="component" value="Chromosome"/>
</dbReference>
<dbReference type="EMBL" id="CP051677">
    <property type="protein sequence ID" value="QJD79326.1"/>
    <property type="molecule type" value="Genomic_DNA"/>
</dbReference>
<protein>
    <submittedName>
        <fullName evidence="2">Uncharacterized protein</fullName>
    </submittedName>
</protein>
<keyword evidence="3" id="KW-1185">Reference proteome</keyword>
<evidence type="ECO:0000313" key="3">
    <source>
        <dbReference type="Proteomes" id="UP000501128"/>
    </source>
</evidence>
<gene>
    <name evidence="2" type="ORF">HH216_13565</name>
</gene>
<sequence>MIDIRELIAERQRRDPAFRVTRDVRSGQYFVQNQVVFQYPVDKTSEETVKLAQGYIDRINQQRQTAGQPLLRVKITALSKGVVIVNGRGATELIGGGGTTPHPPPPPPPPWRPDDIRLDRVLVIHVLAEINKGRFDILLTSQALAAGISLEVLSVV</sequence>
<dbReference type="AlphaFoldDB" id="A0A7L5DLN3"/>
<organism evidence="2 3">
    <name type="scientific">Spirosoma rhododendri</name>
    <dbReference type="NCBI Taxonomy" id="2728024"/>
    <lineage>
        <taxon>Bacteria</taxon>
        <taxon>Pseudomonadati</taxon>
        <taxon>Bacteroidota</taxon>
        <taxon>Cytophagia</taxon>
        <taxon>Cytophagales</taxon>
        <taxon>Cytophagaceae</taxon>
        <taxon>Spirosoma</taxon>
    </lineage>
</organism>
<reference evidence="2 3" key="1">
    <citation type="submission" date="2020-04" db="EMBL/GenBank/DDBJ databases">
        <title>Genome sequencing of novel species.</title>
        <authorList>
            <person name="Heo J."/>
            <person name="Kim S.-J."/>
            <person name="Kim J.-S."/>
            <person name="Hong S.-B."/>
            <person name="Kwon S.-W."/>
        </authorList>
    </citation>
    <scope>NUCLEOTIDE SEQUENCE [LARGE SCALE GENOMIC DNA]</scope>
    <source>
        <strain evidence="2 3">CJU-R4</strain>
    </source>
</reference>
<name>A0A7L5DLN3_9BACT</name>
<dbReference type="KEGG" id="srho:HH216_13565"/>
<evidence type="ECO:0000313" key="2">
    <source>
        <dbReference type="EMBL" id="QJD79326.1"/>
    </source>
</evidence>
<feature type="compositionally biased region" description="Pro residues" evidence="1">
    <location>
        <begin position="101"/>
        <end position="111"/>
    </location>
</feature>
<evidence type="ECO:0000256" key="1">
    <source>
        <dbReference type="SAM" id="MobiDB-lite"/>
    </source>
</evidence>
<accession>A0A7L5DLN3</accession>
<proteinExistence type="predicted"/>
<feature type="region of interest" description="Disordered" evidence="1">
    <location>
        <begin position="93"/>
        <end position="113"/>
    </location>
</feature>